<keyword evidence="2" id="KW-0812">Transmembrane</keyword>
<dbReference type="GO" id="GO:0005886">
    <property type="term" value="C:plasma membrane"/>
    <property type="evidence" value="ECO:0007669"/>
    <property type="project" value="TreeGrafter"/>
</dbReference>
<dbReference type="InterPro" id="IPR036259">
    <property type="entry name" value="MFS_trans_sf"/>
</dbReference>
<dbReference type="STRING" id="158500.BES08_12960"/>
<feature type="transmembrane region" description="Helical" evidence="2">
    <location>
        <begin position="233"/>
        <end position="262"/>
    </location>
</feature>
<feature type="transmembrane region" description="Helical" evidence="2">
    <location>
        <begin position="268"/>
        <end position="287"/>
    </location>
</feature>
<name>A0A031JZ59_9SPHN</name>
<feature type="transmembrane region" description="Helical" evidence="2">
    <location>
        <begin position="187"/>
        <end position="207"/>
    </location>
</feature>
<evidence type="ECO:0000313" key="3">
    <source>
        <dbReference type="EMBL" id="EZP82214.1"/>
    </source>
</evidence>
<feature type="transmembrane region" description="Helical" evidence="2">
    <location>
        <begin position="28"/>
        <end position="50"/>
    </location>
</feature>
<feature type="transmembrane region" description="Helical" evidence="2">
    <location>
        <begin position="406"/>
        <end position="426"/>
    </location>
</feature>
<feature type="transmembrane region" description="Helical" evidence="2">
    <location>
        <begin position="366"/>
        <end position="386"/>
    </location>
</feature>
<organism evidence="3 4">
    <name type="scientific">Novosphingobium resinovorum</name>
    <dbReference type="NCBI Taxonomy" id="158500"/>
    <lineage>
        <taxon>Bacteria</taxon>
        <taxon>Pseudomonadati</taxon>
        <taxon>Pseudomonadota</taxon>
        <taxon>Alphaproteobacteria</taxon>
        <taxon>Sphingomonadales</taxon>
        <taxon>Sphingomonadaceae</taxon>
        <taxon>Novosphingobium</taxon>
    </lineage>
</organism>
<gene>
    <name evidence="3" type="ORF">BV97_02237</name>
</gene>
<evidence type="ECO:0000256" key="2">
    <source>
        <dbReference type="SAM" id="Phobius"/>
    </source>
</evidence>
<dbReference type="GO" id="GO:0008643">
    <property type="term" value="P:carbohydrate transport"/>
    <property type="evidence" value="ECO:0007669"/>
    <property type="project" value="InterPro"/>
</dbReference>
<dbReference type="PANTHER" id="PTHR11328:SF24">
    <property type="entry name" value="MAJOR FACILITATOR SUPERFAMILY (MFS) PROFILE DOMAIN-CONTAINING PROTEIN"/>
    <property type="match status" value="1"/>
</dbReference>
<feature type="transmembrane region" description="Helical" evidence="2">
    <location>
        <begin position="154"/>
        <end position="175"/>
    </location>
</feature>
<dbReference type="Gene3D" id="1.20.1250.20">
    <property type="entry name" value="MFS general substrate transporter like domains"/>
    <property type="match status" value="2"/>
</dbReference>
<dbReference type="SUPFAM" id="SSF103473">
    <property type="entry name" value="MFS general substrate transporter"/>
    <property type="match status" value="1"/>
</dbReference>
<dbReference type="GO" id="GO:0015293">
    <property type="term" value="F:symporter activity"/>
    <property type="evidence" value="ECO:0007669"/>
    <property type="project" value="InterPro"/>
</dbReference>
<dbReference type="AlphaFoldDB" id="A0A031JZ59"/>
<proteinExistence type="inferred from homology"/>
<protein>
    <submittedName>
        <fullName evidence="3">Na+/melibiose symporter-like transporter</fullName>
    </submittedName>
</protein>
<evidence type="ECO:0000256" key="1">
    <source>
        <dbReference type="ARBA" id="ARBA00009617"/>
    </source>
</evidence>
<dbReference type="PANTHER" id="PTHR11328">
    <property type="entry name" value="MAJOR FACILITATOR SUPERFAMILY DOMAIN-CONTAINING PROTEIN"/>
    <property type="match status" value="1"/>
</dbReference>
<dbReference type="PATRIC" id="fig|158500.4.peg.2278"/>
<dbReference type="EMBL" id="JFYZ01000010">
    <property type="protein sequence ID" value="EZP82214.1"/>
    <property type="molecule type" value="Genomic_DNA"/>
</dbReference>
<feature type="transmembrane region" description="Helical" evidence="2">
    <location>
        <begin position="323"/>
        <end position="346"/>
    </location>
</feature>
<dbReference type="InterPro" id="IPR039672">
    <property type="entry name" value="MFS_2"/>
</dbReference>
<keyword evidence="2" id="KW-0472">Membrane</keyword>
<evidence type="ECO:0000313" key="4">
    <source>
        <dbReference type="Proteomes" id="UP000024329"/>
    </source>
</evidence>
<dbReference type="eggNOG" id="COG2211">
    <property type="taxonomic scope" value="Bacteria"/>
</dbReference>
<reference evidence="3 4" key="1">
    <citation type="submission" date="2014-03" db="EMBL/GenBank/DDBJ databases">
        <title>Whole genome sequence of Novosphingobium resinovorum KF1.</title>
        <authorList>
            <person name="Gan H.M."/>
            <person name="Gan H.Y."/>
            <person name="Chew T.H."/>
            <person name="Savka M.A."/>
        </authorList>
    </citation>
    <scope>NUCLEOTIDE SEQUENCE [LARGE SCALE GENOMIC DNA]</scope>
    <source>
        <strain evidence="3 4">KF1</strain>
    </source>
</reference>
<comment type="caution">
    <text evidence="3">The sequence shown here is derived from an EMBL/GenBank/DDBJ whole genome shotgun (WGS) entry which is preliminary data.</text>
</comment>
<feature type="transmembrane region" description="Helical" evidence="2">
    <location>
        <begin position="112"/>
        <end position="133"/>
    </location>
</feature>
<dbReference type="Pfam" id="PF13347">
    <property type="entry name" value="MFS_2"/>
    <property type="match status" value="1"/>
</dbReference>
<keyword evidence="2" id="KW-1133">Transmembrane helix</keyword>
<dbReference type="Proteomes" id="UP000024329">
    <property type="component" value="Unassembled WGS sequence"/>
</dbReference>
<feature type="transmembrane region" description="Helical" evidence="2">
    <location>
        <begin position="87"/>
        <end position="106"/>
    </location>
</feature>
<comment type="similarity">
    <text evidence="1">Belongs to the sodium:galactoside symporter (TC 2.A.2) family.</text>
</comment>
<accession>A0A031JZ59</accession>
<feature type="transmembrane region" description="Helical" evidence="2">
    <location>
        <begin position="56"/>
        <end position="75"/>
    </location>
</feature>
<feature type="transmembrane region" description="Helical" evidence="2">
    <location>
        <begin position="299"/>
        <end position="317"/>
    </location>
</feature>
<sequence length="497" mass="51728">MPNPGRTLAVIAREARLFAYSSGNFGKALVFAGADMTILFLLTDLLGLSATAAGSLMLVALAGDLVFDLVAAALVIRLRRKGRGYRWLVATGTVPCGMAFAMLYAMPASGLHQGWLLAAAMLVFRGAYAVIDVPHNALMAQMTSDSRARGRVSGYRLLFSTASSLCVAMVLTPLVQHAARSRAFDALAVTGAFAAGLFALTMILCVATSGRQAGTSADAAGQDAIRVPLRDPLVLGMGLLALVTGFAMPTFGRMILFIGTYVVERPDLVATLLLAMTCGQFAGVLFWTALTARMDQARVLAMGHGVSAVGFVLFALCLDRPDALLACVAVIGFGLASVFMLPWGLLANAVDFVALRHGRRLETGLFAFYLVAVKASGAAATALIGWSLGWLGYVPGEHQGTSVETGMLALGLGLPLVGALSAVVLLRRFDIGHARHARVRAALDRKVQSGAEPVSGLNFGLAKSIGESSTLAGGAALSAQARQSMSRSIVAPAAVRS</sequence>